<comment type="caution">
    <text evidence="1">The sequence shown here is derived from an EMBL/GenBank/DDBJ whole genome shotgun (WGS) entry which is preliminary data.</text>
</comment>
<evidence type="ECO:0000313" key="2">
    <source>
        <dbReference type="Proteomes" id="UP000011134"/>
    </source>
</evidence>
<dbReference type="AlphaFoldDB" id="L8JC82"/>
<evidence type="ECO:0000313" key="1">
    <source>
        <dbReference type="EMBL" id="ELR65868.1"/>
    </source>
</evidence>
<sequence>MNKNKIESVLLILSFVLALTSFVYSTVDFIDKHRDNYELSIFSNKTIQSDNLPGEYKLSSDFVISNTGNRKLDIIDAWISIEIDNERISELLESKKWLDELSNYARDINYSNFSRLDSRWKLLHLSGGESEMINVTGIKSYNVGDYYHLLPSKTKSIDNQLDDILSVVENTNKARFSNDEYIELKMLRKRNSKYVSMILNLTVQLESNELKFVKVKYDNVVYYKKDLAGAPIHGFQLNSYFTRKNNLIKINIMKDGTDSLKHLII</sequence>
<dbReference type="Proteomes" id="UP000011134">
    <property type="component" value="Unassembled WGS sequence"/>
</dbReference>
<proteinExistence type="predicted"/>
<organism evidence="1 2">
    <name type="scientific">Photobacterium marinum</name>
    <dbReference type="NCBI Taxonomy" id="1056511"/>
    <lineage>
        <taxon>Bacteria</taxon>
        <taxon>Pseudomonadati</taxon>
        <taxon>Pseudomonadota</taxon>
        <taxon>Gammaproteobacteria</taxon>
        <taxon>Vibrionales</taxon>
        <taxon>Vibrionaceae</taxon>
        <taxon>Photobacterium</taxon>
    </lineage>
</organism>
<name>L8JC82_9GAMM</name>
<keyword evidence="2" id="KW-1185">Reference proteome</keyword>
<dbReference type="RefSeq" id="WP_007466000.1">
    <property type="nucleotide sequence ID" value="NZ_AMZO01000016.1"/>
</dbReference>
<gene>
    <name evidence="1" type="ORF">C942_00955</name>
</gene>
<dbReference type="EMBL" id="AMZO01000016">
    <property type="protein sequence ID" value="ELR65868.1"/>
    <property type="molecule type" value="Genomic_DNA"/>
</dbReference>
<reference evidence="1 2" key="1">
    <citation type="submission" date="2012-12" db="EMBL/GenBank/DDBJ databases">
        <title>Genome Assembly of Photobacterium sp. AK15.</title>
        <authorList>
            <person name="Khatri I."/>
            <person name="Vaidya B."/>
            <person name="Srinivas T.N.R."/>
            <person name="Subramanian S."/>
            <person name="Pinnaka A."/>
        </authorList>
    </citation>
    <scope>NUCLEOTIDE SEQUENCE [LARGE SCALE GENOMIC DNA]</scope>
    <source>
        <strain evidence="1 2">AK15</strain>
    </source>
</reference>
<dbReference type="OrthoDB" id="10002683at2"/>
<accession>L8JC82</accession>
<dbReference type="PATRIC" id="fig|1056511.3.peg.2448"/>
<protein>
    <submittedName>
        <fullName evidence="1">Uncharacterized protein</fullName>
    </submittedName>
</protein>